<protein>
    <submittedName>
        <fullName evidence="1">Uncharacterized protein</fullName>
    </submittedName>
</protein>
<dbReference type="EnsemblMetazoa" id="G17463.1">
    <property type="protein sequence ID" value="G17463.1:cds"/>
    <property type="gene ID" value="G17463"/>
</dbReference>
<evidence type="ECO:0000313" key="1">
    <source>
        <dbReference type="EnsemblMetazoa" id="G17463.1:cds"/>
    </source>
</evidence>
<keyword evidence="2" id="KW-1185">Reference proteome</keyword>
<accession>A0A8W8JAQ4</accession>
<dbReference type="Proteomes" id="UP000005408">
    <property type="component" value="Unassembled WGS sequence"/>
</dbReference>
<name>A0A8W8JAQ4_MAGGI</name>
<dbReference type="AlphaFoldDB" id="A0A8W8JAQ4"/>
<reference evidence="1" key="1">
    <citation type="submission" date="2022-08" db="UniProtKB">
        <authorList>
            <consortium name="EnsemblMetazoa"/>
        </authorList>
    </citation>
    <scope>IDENTIFICATION</scope>
    <source>
        <strain evidence="1">05x7-T-G4-1.051#20</strain>
    </source>
</reference>
<sequence>MVSATGKICAETVSVVSHCPIANEYHSVASQRCVGVCGDSEGRYKYHCMRDSSKTVLMEMCAIPKRLFELSKESLMGTNDSHIVLEK</sequence>
<proteinExistence type="predicted"/>
<organism evidence="1 2">
    <name type="scientific">Magallana gigas</name>
    <name type="common">Pacific oyster</name>
    <name type="synonym">Crassostrea gigas</name>
    <dbReference type="NCBI Taxonomy" id="29159"/>
    <lineage>
        <taxon>Eukaryota</taxon>
        <taxon>Metazoa</taxon>
        <taxon>Spiralia</taxon>
        <taxon>Lophotrochozoa</taxon>
        <taxon>Mollusca</taxon>
        <taxon>Bivalvia</taxon>
        <taxon>Autobranchia</taxon>
        <taxon>Pteriomorphia</taxon>
        <taxon>Ostreida</taxon>
        <taxon>Ostreoidea</taxon>
        <taxon>Ostreidae</taxon>
        <taxon>Magallana</taxon>
    </lineage>
</organism>
<evidence type="ECO:0000313" key="2">
    <source>
        <dbReference type="Proteomes" id="UP000005408"/>
    </source>
</evidence>